<keyword evidence="13" id="KW-0234">DNA repair</keyword>
<protein>
    <recommendedName>
        <fullName evidence="16">DNA helicase RecQ</fullName>
        <ecNumber evidence="16">5.6.2.4</ecNumber>
    </recommendedName>
</protein>
<keyword evidence="22" id="KW-1185">Reference proteome</keyword>
<dbReference type="InterPro" id="IPR036388">
    <property type="entry name" value="WH-like_DNA-bd_sf"/>
</dbReference>
<evidence type="ECO:0000259" key="20">
    <source>
        <dbReference type="PROSITE" id="PS51194"/>
    </source>
</evidence>
<comment type="similarity">
    <text evidence="3">Belongs to the helicase family. RecQ subfamily.</text>
</comment>
<evidence type="ECO:0000259" key="19">
    <source>
        <dbReference type="PROSITE" id="PS51192"/>
    </source>
</evidence>
<dbReference type="InterPro" id="IPR011545">
    <property type="entry name" value="DEAD/DEAH_box_helicase_dom"/>
</dbReference>
<evidence type="ECO:0000256" key="15">
    <source>
        <dbReference type="ARBA" id="ARBA00034617"/>
    </source>
</evidence>
<dbReference type="InterPro" id="IPR032284">
    <property type="entry name" value="RecQ_Zn-bd"/>
</dbReference>
<evidence type="ECO:0000256" key="14">
    <source>
        <dbReference type="ARBA" id="ARBA00023235"/>
    </source>
</evidence>
<dbReference type="InterPro" id="IPR001650">
    <property type="entry name" value="Helicase_C-like"/>
</dbReference>
<dbReference type="SMART" id="SM00956">
    <property type="entry name" value="RQC"/>
    <property type="match status" value="1"/>
</dbReference>
<evidence type="ECO:0000256" key="5">
    <source>
        <dbReference type="ARBA" id="ARBA00022741"/>
    </source>
</evidence>
<dbReference type="Proteomes" id="UP001201463">
    <property type="component" value="Unassembled WGS sequence"/>
</dbReference>
<evidence type="ECO:0000259" key="18">
    <source>
        <dbReference type="PROSITE" id="PS50967"/>
    </source>
</evidence>
<dbReference type="InterPro" id="IPR014001">
    <property type="entry name" value="Helicase_ATP-bd"/>
</dbReference>
<dbReference type="NCBIfam" id="TIGR00614">
    <property type="entry name" value="recQ_fam"/>
    <property type="match status" value="1"/>
</dbReference>
<dbReference type="InterPro" id="IPR004589">
    <property type="entry name" value="DNA_helicase_ATP-dep_RecQ"/>
</dbReference>
<keyword evidence="6" id="KW-0227">DNA damage</keyword>
<keyword evidence="12" id="KW-0233">DNA recombination</keyword>
<dbReference type="InterPro" id="IPR027417">
    <property type="entry name" value="P-loop_NTPase"/>
</dbReference>
<keyword evidence="11" id="KW-0238">DNA-binding</keyword>
<keyword evidence="9" id="KW-0862">Zinc</keyword>
<feature type="domain" description="Helicase ATP-binding" evidence="19">
    <location>
        <begin position="39"/>
        <end position="215"/>
    </location>
</feature>
<gene>
    <name evidence="21" type="primary">recQ</name>
    <name evidence="21" type="ORF">LXT12_15005</name>
</gene>
<dbReference type="PANTHER" id="PTHR13710">
    <property type="entry name" value="DNA HELICASE RECQ FAMILY MEMBER"/>
    <property type="match status" value="1"/>
</dbReference>
<comment type="catalytic activity">
    <reaction evidence="15">
        <text>Couples ATP hydrolysis with the unwinding of duplex DNA by translocating in the 3'-5' direction.</text>
        <dbReference type="EC" id="5.6.2.4"/>
    </reaction>
</comment>
<evidence type="ECO:0000256" key="8">
    <source>
        <dbReference type="ARBA" id="ARBA00022806"/>
    </source>
</evidence>
<evidence type="ECO:0000313" key="21">
    <source>
        <dbReference type="EMBL" id="MCE4538559.1"/>
    </source>
</evidence>
<dbReference type="InterPro" id="IPR044876">
    <property type="entry name" value="HRDC_dom_sf"/>
</dbReference>
<dbReference type="InterPro" id="IPR006293">
    <property type="entry name" value="DNA_helicase_ATP-dep_RecQ_bac"/>
</dbReference>
<dbReference type="PROSITE" id="PS51194">
    <property type="entry name" value="HELICASE_CTER"/>
    <property type="match status" value="1"/>
</dbReference>
<keyword evidence="7 21" id="KW-0378">Hydrolase</keyword>
<organism evidence="21 22">
    <name type="scientific">Pelomonas caseinilytica</name>
    <dbReference type="NCBI Taxonomy" id="2906763"/>
    <lineage>
        <taxon>Bacteria</taxon>
        <taxon>Pseudomonadati</taxon>
        <taxon>Pseudomonadota</taxon>
        <taxon>Betaproteobacteria</taxon>
        <taxon>Burkholderiales</taxon>
        <taxon>Sphaerotilaceae</taxon>
        <taxon>Roseateles</taxon>
    </lineage>
</organism>
<dbReference type="InterPro" id="IPR010997">
    <property type="entry name" value="HRDC-like_sf"/>
</dbReference>
<dbReference type="InterPro" id="IPR002121">
    <property type="entry name" value="HRDC_dom"/>
</dbReference>
<dbReference type="Pfam" id="PF16124">
    <property type="entry name" value="RecQ_Zn_bind"/>
    <property type="match status" value="1"/>
</dbReference>
<dbReference type="SUPFAM" id="SSF47819">
    <property type="entry name" value="HRDC-like"/>
    <property type="match status" value="1"/>
</dbReference>
<evidence type="ECO:0000313" key="22">
    <source>
        <dbReference type="Proteomes" id="UP001201463"/>
    </source>
</evidence>
<keyword evidence="14" id="KW-0413">Isomerase</keyword>
<dbReference type="EC" id="5.6.2.4" evidence="16"/>
<feature type="region of interest" description="Disordered" evidence="17">
    <location>
        <begin position="530"/>
        <end position="553"/>
    </location>
</feature>
<feature type="domain" description="HRDC" evidence="18">
    <location>
        <begin position="556"/>
        <end position="628"/>
    </location>
</feature>
<dbReference type="SMART" id="SM00341">
    <property type="entry name" value="HRDC"/>
    <property type="match status" value="1"/>
</dbReference>
<evidence type="ECO:0000256" key="11">
    <source>
        <dbReference type="ARBA" id="ARBA00023125"/>
    </source>
</evidence>
<keyword evidence="4" id="KW-0479">Metal-binding</keyword>
<dbReference type="Pfam" id="PF09382">
    <property type="entry name" value="RQC"/>
    <property type="match status" value="1"/>
</dbReference>
<dbReference type="PROSITE" id="PS50967">
    <property type="entry name" value="HRDC"/>
    <property type="match status" value="1"/>
</dbReference>
<keyword evidence="5" id="KW-0547">Nucleotide-binding</keyword>
<dbReference type="Gene3D" id="1.10.10.10">
    <property type="entry name" value="Winged helix-like DNA-binding domain superfamily/Winged helix DNA-binding domain"/>
    <property type="match status" value="1"/>
</dbReference>
<evidence type="ECO:0000256" key="7">
    <source>
        <dbReference type="ARBA" id="ARBA00022801"/>
    </source>
</evidence>
<dbReference type="CDD" id="cd18794">
    <property type="entry name" value="SF2_C_RecQ"/>
    <property type="match status" value="1"/>
</dbReference>
<dbReference type="CDD" id="cd17920">
    <property type="entry name" value="DEXHc_RecQ"/>
    <property type="match status" value="1"/>
</dbReference>
<dbReference type="Gene3D" id="1.10.150.80">
    <property type="entry name" value="HRDC domain"/>
    <property type="match status" value="1"/>
</dbReference>
<dbReference type="InterPro" id="IPR018982">
    <property type="entry name" value="RQC_domain"/>
</dbReference>
<dbReference type="SMART" id="SM00487">
    <property type="entry name" value="DEXDc"/>
    <property type="match status" value="1"/>
</dbReference>
<comment type="cofactor">
    <cofactor evidence="2">
        <name>Zn(2+)</name>
        <dbReference type="ChEBI" id="CHEBI:29105"/>
    </cofactor>
</comment>
<sequence>MNPPAHLPEPTDDLQSAARQVLSAVFGYTAFRGQQGDIVEHVAAGGDALVLMPTGGGKSLCYQVPAILRQQRGQGVAVVVSPLIALMHDQVGALEEAGVHAAFLNSSLTGEEASRIEREMMSGRLTLLYAAPERITTPRFMAQLASLEERGLLSMFAIDEAHCVSQWGHDFRSEYLQLSQLHERFPDVPRIALTATADDLTRADIIERLQLQDARVFISSFDRPNIRYLIVEKNGSPREQLLRFIQDEHEGEAGIVYCQSRKKVEETAEWLTSEGLNALPYHAGLDADVRRRHQDRFLREDGLIMVATIAFGMGIDKPDVRFVAHLDLPKNIEAYYQETGRAGRDGAPAEAWMTYGLADVVNQRRMIDESPAEETFKQGQRGKLDALLALAEAIDCRRVRLLAYFGEASQPCGNCDNCLNPPATWDATEAARKLLSCIYRFHQRGERFGAGHLIDVLRGKVTDKTRQYGHESLSTWGCGAELSEQQWRAVLRQLIALGHVVAEGEFNTLALMPSARAVLKGEVELRLREAEEKKARRGKASRAGGRPKADPSLGLDAEAQERFEALKAWRSEVAKEHGLPAYVIFQNTTLAEMARVLPGDLAELGDISGVGAKKLEAYGREILRVLGR</sequence>
<evidence type="ECO:0000256" key="9">
    <source>
        <dbReference type="ARBA" id="ARBA00022833"/>
    </source>
</evidence>
<dbReference type="Pfam" id="PF00271">
    <property type="entry name" value="Helicase_C"/>
    <property type="match status" value="1"/>
</dbReference>
<dbReference type="PANTHER" id="PTHR13710:SF105">
    <property type="entry name" value="ATP-DEPENDENT DNA HELICASE Q1"/>
    <property type="match status" value="1"/>
</dbReference>
<dbReference type="PROSITE" id="PS51192">
    <property type="entry name" value="HELICASE_ATP_BIND_1"/>
    <property type="match status" value="1"/>
</dbReference>
<dbReference type="Gene3D" id="3.40.50.300">
    <property type="entry name" value="P-loop containing nucleotide triphosphate hydrolases"/>
    <property type="match status" value="2"/>
</dbReference>
<evidence type="ECO:0000256" key="3">
    <source>
        <dbReference type="ARBA" id="ARBA00005446"/>
    </source>
</evidence>
<feature type="domain" description="Helicase C-terminal" evidence="20">
    <location>
        <begin position="237"/>
        <end position="388"/>
    </location>
</feature>
<evidence type="ECO:0000256" key="2">
    <source>
        <dbReference type="ARBA" id="ARBA00001947"/>
    </source>
</evidence>
<keyword evidence="8 21" id="KW-0347">Helicase</keyword>
<comment type="cofactor">
    <cofactor evidence="1">
        <name>Mg(2+)</name>
        <dbReference type="ChEBI" id="CHEBI:18420"/>
    </cofactor>
</comment>
<evidence type="ECO:0000256" key="4">
    <source>
        <dbReference type="ARBA" id="ARBA00022723"/>
    </source>
</evidence>
<evidence type="ECO:0000256" key="6">
    <source>
        <dbReference type="ARBA" id="ARBA00022763"/>
    </source>
</evidence>
<dbReference type="Pfam" id="PF00570">
    <property type="entry name" value="HRDC"/>
    <property type="match status" value="1"/>
</dbReference>
<evidence type="ECO:0000256" key="17">
    <source>
        <dbReference type="SAM" id="MobiDB-lite"/>
    </source>
</evidence>
<evidence type="ECO:0000256" key="16">
    <source>
        <dbReference type="NCBIfam" id="TIGR01389"/>
    </source>
</evidence>
<proteinExistence type="inferred from homology"/>
<dbReference type="GO" id="GO:0003678">
    <property type="term" value="F:DNA helicase activity"/>
    <property type="evidence" value="ECO:0007669"/>
    <property type="project" value="UniProtKB-EC"/>
</dbReference>
<dbReference type="NCBIfam" id="TIGR01389">
    <property type="entry name" value="recQ"/>
    <property type="match status" value="1"/>
</dbReference>
<accession>A0ABS8XJ11</accession>
<dbReference type="EMBL" id="JAJTWT010000006">
    <property type="protein sequence ID" value="MCE4538559.1"/>
    <property type="molecule type" value="Genomic_DNA"/>
</dbReference>
<evidence type="ECO:0000256" key="13">
    <source>
        <dbReference type="ARBA" id="ARBA00023204"/>
    </source>
</evidence>
<comment type="caution">
    <text evidence="21">The sequence shown here is derived from an EMBL/GenBank/DDBJ whole genome shotgun (WGS) entry which is preliminary data.</text>
</comment>
<dbReference type="GO" id="GO:0016787">
    <property type="term" value="F:hydrolase activity"/>
    <property type="evidence" value="ECO:0007669"/>
    <property type="project" value="UniProtKB-KW"/>
</dbReference>
<reference evidence="21 22" key="1">
    <citation type="submission" date="2021-12" db="EMBL/GenBank/DDBJ databases">
        <title>Genome seq of p7.</title>
        <authorList>
            <person name="Seo T."/>
        </authorList>
    </citation>
    <scope>NUCLEOTIDE SEQUENCE [LARGE SCALE GENOMIC DNA]</scope>
    <source>
        <strain evidence="21 22">P7</strain>
    </source>
</reference>
<name>A0ABS8XJ11_9BURK</name>
<dbReference type="Pfam" id="PF00270">
    <property type="entry name" value="DEAD"/>
    <property type="match status" value="1"/>
</dbReference>
<evidence type="ECO:0000256" key="12">
    <source>
        <dbReference type="ARBA" id="ARBA00023172"/>
    </source>
</evidence>
<keyword evidence="10" id="KW-0067">ATP-binding</keyword>
<evidence type="ECO:0000256" key="10">
    <source>
        <dbReference type="ARBA" id="ARBA00022840"/>
    </source>
</evidence>
<dbReference type="RefSeq" id="WP_233393006.1">
    <property type="nucleotide sequence ID" value="NZ_JAJTWT010000006.1"/>
</dbReference>
<dbReference type="SMART" id="SM00490">
    <property type="entry name" value="HELICc"/>
    <property type="match status" value="1"/>
</dbReference>
<evidence type="ECO:0000256" key="1">
    <source>
        <dbReference type="ARBA" id="ARBA00001946"/>
    </source>
</evidence>
<dbReference type="SUPFAM" id="SSF52540">
    <property type="entry name" value="P-loop containing nucleoside triphosphate hydrolases"/>
    <property type="match status" value="2"/>
</dbReference>